<gene>
    <name evidence="2" type="ORF">FDK13_34175</name>
</gene>
<evidence type="ECO:0000313" key="3">
    <source>
        <dbReference type="Proteomes" id="UP000304900"/>
    </source>
</evidence>
<organism evidence="2 3">
    <name type="scientific">Dyadobacter frigoris</name>
    <dbReference type="NCBI Taxonomy" id="2576211"/>
    <lineage>
        <taxon>Bacteria</taxon>
        <taxon>Pseudomonadati</taxon>
        <taxon>Bacteroidota</taxon>
        <taxon>Cytophagia</taxon>
        <taxon>Cytophagales</taxon>
        <taxon>Spirosomataceae</taxon>
        <taxon>Dyadobacter</taxon>
    </lineage>
</organism>
<reference evidence="2 3" key="1">
    <citation type="submission" date="2019-05" db="EMBL/GenBank/DDBJ databases">
        <title>Dyadobacter AR-3-8 sp. nov., isolated from arctic soil.</title>
        <authorList>
            <person name="Chaudhary D.K."/>
        </authorList>
    </citation>
    <scope>NUCLEOTIDE SEQUENCE [LARGE SCALE GENOMIC DNA]</scope>
    <source>
        <strain evidence="2 3">AR-3-8</strain>
    </source>
</reference>
<feature type="compositionally biased region" description="Basic and acidic residues" evidence="1">
    <location>
        <begin position="38"/>
        <end position="51"/>
    </location>
</feature>
<dbReference type="AlphaFoldDB" id="A0A4U6CPC6"/>
<sequence length="102" mass="11278">MEKQTPQGQGSAITFARRYALCAMLNIAQDDDDGQSAEQKKPEPKVDPISPERKAFIIDTIKNVKDIPTVKKLNTDAKAECVAANDVKAYDDILQTAKERIT</sequence>
<protein>
    <recommendedName>
        <fullName evidence="4">ERF family protein</fullName>
    </recommendedName>
</protein>
<evidence type="ECO:0000313" key="2">
    <source>
        <dbReference type="EMBL" id="TKT85241.1"/>
    </source>
</evidence>
<comment type="caution">
    <text evidence="2">The sequence shown here is derived from an EMBL/GenBank/DDBJ whole genome shotgun (WGS) entry which is preliminary data.</text>
</comment>
<evidence type="ECO:0008006" key="4">
    <source>
        <dbReference type="Google" id="ProtNLM"/>
    </source>
</evidence>
<dbReference type="EMBL" id="SZVO01000033">
    <property type="protein sequence ID" value="TKT85241.1"/>
    <property type="molecule type" value="Genomic_DNA"/>
</dbReference>
<feature type="region of interest" description="Disordered" evidence="1">
    <location>
        <begin position="30"/>
        <end position="51"/>
    </location>
</feature>
<name>A0A4U6CPC6_9BACT</name>
<keyword evidence="3" id="KW-1185">Reference proteome</keyword>
<accession>A0A4U6CPC6</accession>
<dbReference type="OrthoDB" id="1496037at2"/>
<dbReference type="Proteomes" id="UP000304900">
    <property type="component" value="Unassembled WGS sequence"/>
</dbReference>
<evidence type="ECO:0000256" key="1">
    <source>
        <dbReference type="SAM" id="MobiDB-lite"/>
    </source>
</evidence>
<dbReference type="Pfam" id="PF04404">
    <property type="entry name" value="ERF"/>
    <property type="match status" value="1"/>
</dbReference>
<dbReference type="InterPro" id="IPR007499">
    <property type="entry name" value="ERF_bacteria_virus"/>
</dbReference>
<proteinExistence type="predicted"/>